<evidence type="ECO:0000313" key="9">
    <source>
        <dbReference type="Proteomes" id="UP001187415"/>
    </source>
</evidence>
<accession>A0AA88NRG2</accession>
<dbReference type="CDD" id="cd02907">
    <property type="entry name" value="Macro_Af1521_BAL-like"/>
    <property type="match status" value="1"/>
</dbReference>
<comment type="similarity">
    <text evidence="1">Belongs to the TRAFAC class TrmE-Era-EngA-EngB-Septin-like GTPase superfamily. AIG1/Toc34/Toc159-like paraseptin GTPase family. IAN subfamily.</text>
</comment>
<dbReference type="InterPro" id="IPR045058">
    <property type="entry name" value="GIMA/IAN/Toc"/>
</dbReference>
<dbReference type="InterPro" id="IPR002589">
    <property type="entry name" value="Macro_dom"/>
</dbReference>
<comment type="caution">
    <text evidence="8">The sequence shown here is derived from an EMBL/GenBank/DDBJ whole genome shotgun (WGS) entry which is preliminary data.</text>
</comment>
<keyword evidence="5" id="KW-0472">Membrane</keyword>
<dbReference type="InterPro" id="IPR012677">
    <property type="entry name" value="Nucleotide-bd_a/b_plait_sf"/>
</dbReference>
<dbReference type="CDD" id="cd01852">
    <property type="entry name" value="AIG1"/>
    <property type="match status" value="1"/>
</dbReference>
<feature type="transmembrane region" description="Helical" evidence="5">
    <location>
        <begin position="1134"/>
        <end position="1157"/>
    </location>
</feature>
<dbReference type="PROSITE" id="PS51154">
    <property type="entry name" value="MACRO"/>
    <property type="match status" value="2"/>
</dbReference>
<evidence type="ECO:0000256" key="5">
    <source>
        <dbReference type="SAM" id="Phobius"/>
    </source>
</evidence>
<dbReference type="Pfam" id="PF04548">
    <property type="entry name" value="AIG1"/>
    <property type="match status" value="1"/>
</dbReference>
<feature type="domain" description="Macro" evidence="6">
    <location>
        <begin position="485"/>
        <end position="669"/>
    </location>
</feature>
<organism evidence="8 9">
    <name type="scientific">Channa striata</name>
    <name type="common">Snakehead murrel</name>
    <name type="synonym">Ophicephalus striatus</name>
    <dbReference type="NCBI Taxonomy" id="64152"/>
    <lineage>
        <taxon>Eukaryota</taxon>
        <taxon>Metazoa</taxon>
        <taxon>Chordata</taxon>
        <taxon>Craniata</taxon>
        <taxon>Vertebrata</taxon>
        <taxon>Euteleostomi</taxon>
        <taxon>Actinopterygii</taxon>
        <taxon>Neopterygii</taxon>
        <taxon>Teleostei</taxon>
        <taxon>Neoteleostei</taxon>
        <taxon>Acanthomorphata</taxon>
        <taxon>Anabantaria</taxon>
        <taxon>Anabantiformes</taxon>
        <taxon>Channoidei</taxon>
        <taxon>Channidae</taxon>
        <taxon>Channa</taxon>
    </lineage>
</organism>
<dbReference type="FunFam" id="3.40.50.300:FF:000366">
    <property type="entry name" value="GTPase, IMAP family member 2"/>
    <property type="match status" value="1"/>
</dbReference>
<dbReference type="PROSITE" id="PS51720">
    <property type="entry name" value="G_AIG1"/>
    <property type="match status" value="1"/>
</dbReference>
<dbReference type="InterPro" id="IPR006703">
    <property type="entry name" value="G_AIG1"/>
</dbReference>
<evidence type="ECO:0000259" key="6">
    <source>
        <dbReference type="PROSITE" id="PS51154"/>
    </source>
</evidence>
<dbReference type="InterPro" id="IPR043472">
    <property type="entry name" value="Macro_dom-like"/>
</dbReference>
<feature type="domain" description="Macro" evidence="6">
    <location>
        <begin position="693"/>
        <end position="881"/>
    </location>
</feature>
<dbReference type="Gene3D" id="3.30.70.330">
    <property type="match status" value="1"/>
</dbReference>
<dbReference type="SMART" id="SM00506">
    <property type="entry name" value="A1pp"/>
    <property type="match status" value="1"/>
</dbReference>
<dbReference type="SUPFAM" id="SSF52540">
    <property type="entry name" value="P-loop containing nucleoside triphosphate hydrolases"/>
    <property type="match status" value="1"/>
</dbReference>
<evidence type="ECO:0000256" key="3">
    <source>
        <dbReference type="ARBA" id="ARBA00023134"/>
    </source>
</evidence>
<name>A0AA88NRG2_CHASR</name>
<keyword evidence="9" id="KW-1185">Reference proteome</keyword>
<dbReference type="AlphaFoldDB" id="A0AA88NRG2"/>
<dbReference type="Gene3D" id="3.40.50.300">
    <property type="entry name" value="P-loop containing nucleotide triphosphate hydrolases"/>
    <property type="match status" value="1"/>
</dbReference>
<dbReference type="PANTHER" id="PTHR10903:SF62">
    <property type="entry name" value="GTPASE IMAP FAMILY MEMBER 4-LIKE-RELATED"/>
    <property type="match status" value="1"/>
</dbReference>
<keyword evidence="5" id="KW-1133">Transmembrane helix</keyword>
<feature type="transmembrane region" description="Helical" evidence="5">
    <location>
        <begin position="817"/>
        <end position="840"/>
    </location>
</feature>
<feature type="domain" description="AIG1-type G" evidence="7">
    <location>
        <begin position="891"/>
        <end position="1100"/>
    </location>
</feature>
<protein>
    <submittedName>
        <fullName evidence="8">Uncharacterized protein</fullName>
    </submittedName>
</protein>
<keyword evidence="3" id="KW-0342">GTP-binding</keyword>
<evidence type="ECO:0000256" key="2">
    <source>
        <dbReference type="ARBA" id="ARBA00022741"/>
    </source>
</evidence>
<evidence type="ECO:0000259" key="7">
    <source>
        <dbReference type="PROSITE" id="PS51720"/>
    </source>
</evidence>
<reference evidence="8" key="1">
    <citation type="submission" date="2023-07" db="EMBL/GenBank/DDBJ databases">
        <title>Chromosome-level Genome Assembly of Striped Snakehead (Channa striata).</title>
        <authorList>
            <person name="Liu H."/>
        </authorList>
    </citation>
    <scope>NUCLEOTIDE SEQUENCE</scope>
    <source>
        <strain evidence="8">Gz</strain>
        <tissue evidence="8">Muscle</tissue>
    </source>
</reference>
<evidence type="ECO:0000256" key="1">
    <source>
        <dbReference type="ARBA" id="ARBA00008535"/>
    </source>
</evidence>
<feature type="compositionally biased region" description="Pro residues" evidence="4">
    <location>
        <begin position="108"/>
        <end position="118"/>
    </location>
</feature>
<feature type="region of interest" description="Disordered" evidence="4">
    <location>
        <begin position="87"/>
        <end position="119"/>
    </location>
</feature>
<dbReference type="Proteomes" id="UP001187415">
    <property type="component" value="Unassembled WGS sequence"/>
</dbReference>
<evidence type="ECO:0000256" key="4">
    <source>
        <dbReference type="SAM" id="MobiDB-lite"/>
    </source>
</evidence>
<gene>
    <name evidence="8" type="ORF">Q5P01_002482</name>
</gene>
<evidence type="ECO:0000313" key="8">
    <source>
        <dbReference type="EMBL" id="KAK2862949.1"/>
    </source>
</evidence>
<sequence length="1245" mass="135768">MDDVYQHAVFFECHSLQTEQTRKIETYFRNRRRSGGGECGSLTTVKENVYRIHFKHRQDQQRVLGRSKHELAEGSLVFTVRDSVDPETSYTTTTSISQEFPDSAQSPQPVPASTPPPSSEVYELQYDAFLPRYLHECPKALNKLQEELSTMFCSAQIYPEDERVLVRCLAQPDAADKCRNWKSEVDKIFNGYRCHYEVDPHKVQALLQPCSSHQTTDEVKVYSEGGMAVVVGERSQVDARLKDLEDSTIKREGSCLREKQTSVHWLGEAKLCLLWKEIKGKLGRDFPGVKVTQGEAGLLVLEGYVEEVLAALACVSEKENLVCERTIFDHSPHLLSFLRKAYGGCIVLGDILGLSDDVAIELQDTQLCFFTLSADKVDDTQKTLQRKFKEIKIDVPNCSTVPSELQEMLKSKTNEINQGQCKVQVVFSGFTVNLLGHSKEAEELSEIVTQFIWNQSNEQSTFQIDEYYNKNTQRLASLTLNNGNMVVASYSLGDGLQVLVCQGDITKQEADALVNAANEDLDHCGGVAAALSKAGGPEVQKESKALVRQTGKVPTGGVAVTTGGNLKCKKLLHAVGPVCGNFGGREMFLLEKAVKSALDLAEVMKFKSIAMPCISSGMFGVPVTLCAEAIVTAVKEFGSQGGRSLSTVILIDNRGEVVRAMSEACDRLLQGTSIGRSTSRDLEFLVGAAPPGTAQGATASGDGVCVEIVQGTIETQQVDAVVSPMVGDNPLSTRVGNTLLQSVGFQLIFNFRKEESEESMPGDVVLVEGLSGLPSSAVFFVNLIPYDDDPDGTAVQVLRLGINNMLTYCVDRGFRSVALPVLGTGIALSFPASVVATVLLEEVRAFQQSRANKTTLLVRITIHPDDTESSEVFQSVQEDFTKNVFQPDHGSTAKRIILLGKTGSGKSSLANTIFEEELFGTNHTPNSGTKVCQAETRLVNERNITLIDTPGLFDAGRSEEELKPEIVRCITECAPGPHAFLIVLKVEKFTEQEKAVIDKICDYFSEDALKYAVIVFTHGDQLPKSTTIEEFISHNKNLSDLVKKCGGRCHVFDNTYWKDNQHNIYRNNQYQVEELLNTIDKMMMENHGGYYSNTMLQLVEEKIKKEEEHIKQTSGNMQLEEIRKQAKATVSNRFLIEMTAIGTGVLLGAFLGLAGMAKLVIKCLGSGEVIKLMKSLNPAGRAVTAAVGGEVAVAAGVTVGVGALAIAAAGGVAGGVAGHKAAKGAESVQEAAEMAYKAVMEKANL</sequence>
<dbReference type="Pfam" id="PF23222">
    <property type="entry name" value="RRM_PARP14_1"/>
    <property type="match status" value="1"/>
</dbReference>
<dbReference type="InterPro" id="IPR027417">
    <property type="entry name" value="P-loop_NTPase"/>
</dbReference>
<dbReference type="Pfam" id="PF01661">
    <property type="entry name" value="Macro"/>
    <property type="match status" value="1"/>
</dbReference>
<proteinExistence type="inferred from homology"/>
<dbReference type="EMBL" id="JAUPFM010000001">
    <property type="protein sequence ID" value="KAK2862949.1"/>
    <property type="molecule type" value="Genomic_DNA"/>
</dbReference>
<dbReference type="Gene3D" id="3.40.220.10">
    <property type="entry name" value="Leucine Aminopeptidase, subunit E, domain 1"/>
    <property type="match status" value="2"/>
</dbReference>
<dbReference type="GO" id="GO:0005525">
    <property type="term" value="F:GTP binding"/>
    <property type="evidence" value="ECO:0007669"/>
    <property type="project" value="UniProtKB-KW"/>
</dbReference>
<dbReference type="SUPFAM" id="SSF52949">
    <property type="entry name" value="Macro domain-like"/>
    <property type="match status" value="2"/>
</dbReference>
<dbReference type="PANTHER" id="PTHR10903">
    <property type="entry name" value="GTPASE, IMAP FAMILY MEMBER-RELATED"/>
    <property type="match status" value="1"/>
</dbReference>
<dbReference type="InterPro" id="IPR057051">
    <property type="entry name" value="PARP14_RPM_1"/>
</dbReference>
<keyword evidence="5" id="KW-0812">Transmembrane</keyword>
<keyword evidence="2" id="KW-0547">Nucleotide-binding</keyword>
<feature type="compositionally biased region" description="Polar residues" evidence="4">
    <location>
        <begin position="87"/>
        <end position="100"/>
    </location>
</feature>